<evidence type="ECO:0000256" key="1">
    <source>
        <dbReference type="SAM" id="MobiDB-lite"/>
    </source>
</evidence>
<dbReference type="OrthoDB" id="195089at2759"/>
<dbReference type="Pfam" id="PF14679">
    <property type="entry name" value="FANCI_HD1"/>
    <property type="match status" value="1"/>
</dbReference>
<feature type="region of interest" description="Disordered" evidence="1">
    <location>
        <begin position="1351"/>
        <end position="1392"/>
    </location>
</feature>
<feature type="domain" description="FANCI solenoid 4" evidence="4">
    <location>
        <begin position="1133"/>
        <end position="1348"/>
    </location>
</feature>
<dbReference type="OMA" id="QSMRMMN"/>
<dbReference type="InterPro" id="IPR029312">
    <property type="entry name" value="FANCI_HD2"/>
</dbReference>
<dbReference type="Pfam" id="PF14678">
    <property type="entry name" value="FANCI_S4"/>
    <property type="match status" value="1"/>
</dbReference>
<dbReference type="GO" id="GO:0070182">
    <property type="term" value="F:DNA polymerase binding"/>
    <property type="evidence" value="ECO:0007669"/>
    <property type="project" value="TreeGrafter"/>
</dbReference>
<dbReference type="InterPro" id="IPR029315">
    <property type="entry name" value="FANCI_S2"/>
</dbReference>
<dbReference type="PANTHER" id="PTHR21818">
    <property type="entry name" value="BC025462 PROTEIN"/>
    <property type="match status" value="1"/>
</dbReference>
<evidence type="ECO:0000313" key="8">
    <source>
        <dbReference type="Proteomes" id="UP000444721"/>
    </source>
</evidence>
<feature type="region of interest" description="Disordered" evidence="1">
    <location>
        <begin position="1"/>
        <end position="58"/>
    </location>
</feature>
<protein>
    <submittedName>
        <fullName evidence="7">Uncharacterized protein</fullName>
    </submittedName>
</protein>
<feature type="domain" description="FANCI solenoid 2" evidence="3">
    <location>
        <begin position="495"/>
        <end position="651"/>
    </location>
</feature>
<comment type="caution">
    <text evidence="7">The sequence shown here is derived from an EMBL/GenBank/DDBJ whole genome shotgun (WGS) entry which is preliminary data.</text>
</comment>
<proteinExistence type="predicted"/>
<dbReference type="RefSeq" id="XP_044564244.1">
    <property type="nucleotide sequence ID" value="XM_044704533.1"/>
</dbReference>
<dbReference type="VEuPathDB" id="AmoebaDB:NF0126120"/>
<evidence type="ECO:0000259" key="6">
    <source>
        <dbReference type="Pfam" id="PF14680"/>
    </source>
</evidence>
<dbReference type="InterPro" id="IPR029314">
    <property type="entry name" value="FANCI_S4"/>
</dbReference>
<organism evidence="7 8">
    <name type="scientific">Naegleria fowleri</name>
    <name type="common">Brain eating amoeba</name>
    <dbReference type="NCBI Taxonomy" id="5763"/>
    <lineage>
        <taxon>Eukaryota</taxon>
        <taxon>Discoba</taxon>
        <taxon>Heterolobosea</taxon>
        <taxon>Tetramitia</taxon>
        <taxon>Eutetramitia</taxon>
        <taxon>Vahlkampfiidae</taxon>
        <taxon>Naegleria</taxon>
    </lineage>
</organism>
<feature type="domain" description="FANCI helical" evidence="6">
    <location>
        <begin position="670"/>
        <end position="857"/>
    </location>
</feature>
<dbReference type="PANTHER" id="PTHR21818:SF0">
    <property type="entry name" value="FANCONI ANEMIA GROUP I PROTEIN"/>
    <property type="match status" value="1"/>
</dbReference>
<dbReference type="VEuPathDB" id="AmoebaDB:FDP41_001448"/>
<dbReference type="EMBL" id="VFQX01000025">
    <property type="protein sequence ID" value="KAF0979531.1"/>
    <property type="molecule type" value="Genomic_DNA"/>
</dbReference>
<feature type="region of interest" description="Disordered" evidence="1">
    <location>
        <begin position="666"/>
        <end position="685"/>
    </location>
</feature>
<reference evidence="7 8" key="1">
    <citation type="journal article" date="2019" name="Sci. Rep.">
        <title>Nanopore sequencing improves the draft genome of the human pathogenic amoeba Naegleria fowleri.</title>
        <authorList>
            <person name="Liechti N."/>
            <person name="Schurch N."/>
            <person name="Bruggmann R."/>
            <person name="Wittwer M."/>
        </authorList>
    </citation>
    <scope>NUCLEOTIDE SEQUENCE [LARGE SCALE GENOMIC DNA]</scope>
    <source>
        <strain evidence="7 8">ATCC 30894</strain>
    </source>
</reference>
<dbReference type="Proteomes" id="UP000444721">
    <property type="component" value="Unassembled WGS sequence"/>
</dbReference>
<dbReference type="Pfam" id="PF14676">
    <property type="entry name" value="FANCI_S2"/>
    <property type="match status" value="1"/>
</dbReference>
<evidence type="ECO:0000259" key="2">
    <source>
        <dbReference type="Pfam" id="PF14675"/>
    </source>
</evidence>
<evidence type="ECO:0000259" key="3">
    <source>
        <dbReference type="Pfam" id="PF14676"/>
    </source>
</evidence>
<feature type="domain" description="FANCI solenoid 1" evidence="2">
    <location>
        <begin position="171"/>
        <end position="399"/>
    </location>
</feature>
<dbReference type="Pfam" id="PF14675">
    <property type="entry name" value="FANCI_S1"/>
    <property type="match status" value="1"/>
</dbReference>
<dbReference type="GeneID" id="68108666"/>
<dbReference type="InterPro" id="IPR029310">
    <property type="entry name" value="FANCI_HD1"/>
</dbReference>
<evidence type="ECO:0000259" key="4">
    <source>
        <dbReference type="Pfam" id="PF14678"/>
    </source>
</evidence>
<evidence type="ECO:0000313" key="7">
    <source>
        <dbReference type="EMBL" id="KAF0979531.1"/>
    </source>
</evidence>
<name>A0A6A5BYD8_NAEFO</name>
<dbReference type="InterPro" id="IPR026171">
    <property type="entry name" value="FANCI"/>
</dbReference>
<gene>
    <name evidence="7" type="ORF">FDP41_001448</name>
</gene>
<evidence type="ECO:0000259" key="5">
    <source>
        <dbReference type="Pfam" id="PF14679"/>
    </source>
</evidence>
<accession>A0A6A5BYD8</accession>
<dbReference type="Pfam" id="PF14680">
    <property type="entry name" value="FANCI_HD2"/>
    <property type="match status" value="1"/>
</dbReference>
<feature type="compositionally biased region" description="Low complexity" evidence="1">
    <location>
        <begin position="34"/>
        <end position="51"/>
    </location>
</feature>
<feature type="compositionally biased region" description="Basic and acidic residues" evidence="1">
    <location>
        <begin position="1369"/>
        <end position="1383"/>
    </location>
</feature>
<dbReference type="InterPro" id="IPR029308">
    <property type="entry name" value="FANCI_S1"/>
</dbReference>
<feature type="domain" description="FANCI helical" evidence="5">
    <location>
        <begin position="404"/>
        <end position="459"/>
    </location>
</feature>
<feature type="compositionally biased region" description="Acidic residues" evidence="1">
    <location>
        <begin position="9"/>
        <end position="24"/>
    </location>
</feature>
<dbReference type="GO" id="GO:0006281">
    <property type="term" value="P:DNA repair"/>
    <property type="evidence" value="ECO:0007669"/>
    <property type="project" value="InterPro"/>
</dbReference>
<sequence length="1392" mass="158227">MPSSSPVMDGDDESTVDMIDEEEEQATHGSSIPQSKAQQQSGNSKSSAASSTETPTRDVKELMKIAKGLLELKQKIPSGSNLTNQHVAKLYKYLDDNKLNKSLKELKHIFSSYMSKSDFDSLFNFVQTYFLACRNLSDSEVAYNLNGNASGGSSSSSGSFSSDIEKLARERTFILKCLVSWMFEGRIEGKVAKNGLFIIYEELDYIPDSMLVSLIQVIYKLFKDRSCAFDEFSPIGVSNNFENVLENSAGLVLDVWSQCISTVMSKDEIEINSKSKKKKKTDEYKTTIIKDICSCDWSQKVLAFANAFKDMPLTEIELDIVLDKLLSYLHKMNLNDSAPLIYQLLLLSSRGKKQKILQGIISYFDNVEKEKRRNSLGYNEDSVLNLEGTVLHFIDYAIKQNQDLASEMLKLIKNEPTSALNTFKVSFLLIISSLTNFEEKAFKLLKSLVEEDYKQSIKSRIFITEDEQKVLSFNTNSYKVIMDTIKKCGRGRDFMVKSVVDFACYLLDSKKPKTEDAPSLSLTAQAFHPHKLGLEILSKIFEINNVVRSDILSRIFNRVVTNYGNIEKYIELLANLSLNQTSYVLDHISKLKETIEYLSTMPTDVAKALLAAVQPLYKTSQEFQDQVVLVLRKSMYNRELDSRQVALSGFLQILLSSGELDEISHRNIGSSSSSSSTNSANHSKPSSVDLEIIGFLRRCLSMQTPIRKALYRGLSHVVQKKPYLLNEICPILMDQLKKYISVNDDGEIDGFFLDSCIDSKTMIIIEPLPDLLTLLAECSSPDGGGNPYDILLGFVQFFLHKEIADFGIDAPFDDTNEGRKNRLIAGLYLGCIESILYFAIVIVMNDKENKNSIPDIIDQSWDKYSKVLENLSKKSASKKKTNEKFDYTEFLPELSSSFCKEALLRAAKTTEKNAKEKKDTDHALTDSRYHTFIIKLITKKIKMAKKGQQYLENKEMFDLCYAIFSFLIRMSNIVGKGNSSDGDSSKSKDKEKKEKVNSLATEAFDDLIKMKFQSSTQREIVKFLERIIDVGKEAPSTDEDDQRICHFMKYLQALANMLIQKKCYVTATCIVRFLTTLTHLLRNKTMYLETEGHYEWIADVCKTKEFEDKELGKALVNHLVLIACIFSDMTKIHEVASDVLGKVGHFENSGVSSVTNMLVINCPSESADVLISYFNIIIDDLDWKFQRLESLKKDLDSYENMKHNIFQQAAVLIDSIEKLASATLPMEVSDKLFVPLIKYFTLIASFTDTYLALPKDDVEELPEEFVDLVDQCGRFTNSTYSFIDYHNSEEEVSSMKVMREARNVPELVYRMETSEQKLILLSKNLNVNLLKNYKRSQVRSFIIDQNKIAEEKKQKKKKSKKEDDDGDNDENHQNDGEEGEEKRTQKKKKESN</sequence>
<keyword evidence="8" id="KW-1185">Reference proteome</keyword>